<dbReference type="Proteomes" id="UP000676853">
    <property type="component" value="Unassembled WGS sequence"/>
</dbReference>
<keyword evidence="3" id="KW-1185">Reference proteome</keyword>
<dbReference type="EMBL" id="JAGXOE010000034">
    <property type="protein sequence ID" value="MBS4102383.1"/>
    <property type="molecule type" value="Genomic_DNA"/>
</dbReference>
<organism evidence="2 3">
    <name type="scientific">Tsukamurella paurometabola</name>
    <name type="common">Corynebacterium paurometabolum</name>
    <dbReference type="NCBI Taxonomy" id="2061"/>
    <lineage>
        <taxon>Bacteria</taxon>
        <taxon>Bacillati</taxon>
        <taxon>Actinomycetota</taxon>
        <taxon>Actinomycetes</taxon>
        <taxon>Mycobacteriales</taxon>
        <taxon>Tsukamurellaceae</taxon>
        <taxon>Tsukamurella</taxon>
    </lineage>
</organism>
<feature type="region of interest" description="Disordered" evidence="1">
    <location>
        <begin position="475"/>
        <end position="505"/>
    </location>
</feature>
<evidence type="ECO:0000313" key="2">
    <source>
        <dbReference type="EMBL" id="MBS4102383.1"/>
    </source>
</evidence>
<dbReference type="RefSeq" id="WP_212554102.1">
    <property type="nucleotide sequence ID" value="NZ_JAGXOE010000034.1"/>
</dbReference>
<evidence type="ECO:0000313" key="3">
    <source>
        <dbReference type="Proteomes" id="UP000676853"/>
    </source>
</evidence>
<comment type="caution">
    <text evidence="2">The sequence shown here is derived from an EMBL/GenBank/DDBJ whole genome shotgun (WGS) entry which is preliminary data.</text>
</comment>
<dbReference type="Pfam" id="PF05133">
    <property type="entry name" value="SPP1_portal"/>
    <property type="match status" value="1"/>
</dbReference>
<proteinExistence type="predicted"/>
<dbReference type="InterPro" id="IPR021145">
    <property type="entry name" value="Portal_protein_SPP1_Gp6-like"/>
</dbReference>
<gene>
    <name evidence="2" type="ORF">KFZ73_14190</name>
</gene>
<sequence>MNELTIDDPNDAAEYGEFPSKSELLDFLEVHMWPAFEAERDRLAVMDCWFSGDQPHLNPPQGATPELRALLELSKTPWLGLVVTSLAQAMYVDGYQSPESDKDKLKPVWDTWLANGMQKHQVAIHRAALGYGYSYVRVTPGVTPSGKSRAYIRGVSPKECLCLYDDPAVDDFPRLALQVKWDRRAGKLTGGATLFLFDSTTMWTIRRDQDKGFEVVKSQPHGSQVVPFVRYTNMLDLDGNAPGEIDLNVKVASRIDKTVYDRLVAQHFGSWKQRWIVGLTDFATSQEDGARKKLKLAMDQIAVFEDTDVKIGDWDATPLDGYLAAKEEDVDDLASVTQLPAHVLRGSRLSNMAADALAAASHPLTQKVYERQVSFGASHEAVLRLAAALDGHGDVAEDFSAHVTWQDMQIRSLAQAADALGKMATLLGVPKQALWRLIPGITQLDVEHWEQIALDDEDPMNKKWAEEMASKVPAKVNFGGNPSGSKSPAQSDASVAGGGVDRPVG</sequence>
<accession>A0ABS5NG24</accession>
<name>A0ABS5NG24_TSUPA</name>
<evidence type="ECO:0000256" key="1">
    <source>
        <dbReference type="SAM" id="MobiDB-lite"/>
    </source>
</evidence>
<feature type="compositionally biased region" description="Polar residues" evidence="1">
    <location>
        <begin position="483"/>
        <end position="493"/>
    </location>
</feature>
<protein>
    <submittedName>
        <fullName evidence="2">Phage portal protein</fullName>
    </submittedName>
</protein>
<feature type="compositionally biased region" description="Gly residues" evidence="1">
    <location>
        <begin position="496"/>
        <end position="505"/>
    </location>
</feature>
<reference evidence="2 3" key="1">
    <citation type="submission" date="2021-04" db="EMBL/GenBank/DDBJ databases">
        <title>Whole genome sequence analysis of a thiophenic sulfur metabolizing bacteria.</title>
        <authorList>
            <person name="Akhtar N."/>
            <person name="Akram J."/>
            <person name="Aslam A."/>
        </authorList>
    </citation>
    <scope>NUCLEOTIDE SEQUENCE [LARGE SCALE GENOMIC DNA]</scope>
    <source>
        <strain evidence="2 3">3OW</strain>
    </source>
</reference>